<keyword evidence="14" id="KW-0408">Iron</keyword>
<dbReference type="CDD" id="cd16917">
    <property type="entry name" value="HATPase_UhpB-NarQ-NarX-like"/>
    <property type="match status" value="1"/>
</dbReference>
<evidence type="ECO:0000256" key="12">
    <source>
        <dbReference type="ARBA" id="ARBA00022777"/>
    </source>
</evidence>
<protein>
    <recommendedName>
        <fullName evidence="5">Oxygen sensor histidine kinase NreB</fullName>
        <ecNumber evidence="4">2.7.13.3</ecNumber>
    </recommendedName>
    <alternativeName>
        <fullName evidence="18">Nitrogen regulation protein B</fullName>
    </alternativeName>
</protein>
<dbReference type="SMART" id="SM00387">
    <property type="entry name" value="HATPase_c"/>
    <property type="match status" value="1"/>
</dbReference>
<evidence type="ECO:0000256" key="10">
    <source>
        <dbReference type="ARBA" id="ARBA00022723"/>
    </source>
</evidence>
<keyword evidence="8" id="KW-0597">Phosphoprotein</keyword>
<evidence type="ECO:0000256" key="9">
    <source>
        <dbReference type="ARBA" id="ARBA00022679"/>
    </source>
</evidence>
<dbReference type="GO" id="GO:0051539">
    <property type="term" value="F:4 iron, 4 sulfur cluster binding"/>
    <property type="evidence" value="ECO:0007669"/>
    <property type="project" value="UniProtKB-KW"/>
</dbReference>
<evidence type="ECO:0000256" key="4">
    <source>
        <dbReference type="ARBA" id="ARBA00012438"/>
    </source>
</evidence>
<keyword evidence="12 20" id="KW-0418">Kinase</keyword>
<evidence type="ECO:0000256" key="17">
    <source>
        <dbReference type="ARBA" id="ARBA00024827"/>
    </source>
</evidence>
<evidence type="ECO:0000313" key="21">
    <source>
        <dbReference type="Proteomes" id="UP001216329"/>
    </source>
</evidence>
<organism evidence="20 21">
    <name type="scientific">Candidatus Pseudomonas phytovorans</name>
    <dbReference type="NCBI Taxonomy" id="3121377"/>
    <lineage>
        <taxon>Bacteria</taxon>
        <taxon>Pseudomonadati</taxon>
        <taxon>Pseudomonadota</taxon>
        <taxon>Gammaproteobacteria</taxon>
        <taxon>Pseudomonadales</taxon>
        <taxon>Pseudomonadaceae</taxon>
        <taxon>Pseudomonas</taxon>
    </lineage>
</organism>
<reference evidence="20" key="1">
    <citation type="submission" date="2023-03" db="EMBL/GenBank/DDBJ databases">
        <title>Andean soil-derived lignocellulolytic bacterial consortium as a source of novel taxa and putative plastic-active enzymes.</title>
        <authorList>
            <person name="Diaz-Garcia L."/>
            <person name="Chuvochina M."/>
            <person name="Feuerriegel G."/>
            <person name="Bunk B."/>
            <person name="Sproer C."/>
            <person name="Streit W.R."/>
            <person name="Rodriguez L.M."/>
            <person name="Overmann J."/>
            <person name="Jimenez D.J."/>
        </authorList>
    </citation>
    <scope>NUCLEOTIDE SEQUENCE</scope>
    <source>
        <strain evidence="20">MAG 876</strain>
    </source>
</reference>
<evidence type="ECO:0000256" key="15">
    <source>
        <dbReference type="ARBA" id="ARBA00023012"/>
    </source>
</evidence>
<dbReference type="PRINTS" id="PR00344">
    <property type="entry name" value="BCTRLSENSOR"/>
</dbReference>
<evidence type="ECO:0000256" key="16">
    <source>
        <dbReference type="ARBA" id="ARBA00023014"/>
    </source>
</evidence>
<dbReference type="InterPro" id="IPR004358">
    <property type="entry name" value="Sig_transdc_His_kin-like_C"/>
</dbReference>
<evidence type="ECO:0000256" key="18">
    <source>
        <dbReference type="ARBA" id="ARBA00030800"/>
    </source>
</evidence>
<keyword evidence="13" id="KW-0067">ATP-binding</keyword>
<keyword evidence="16" id="KW-0411">Iron-sulfur</keyword>
<dbReference type="GO" id="GO:0046983">
    <property type="term" value="F:protein dimerization activity"/>
    <property type="evidence" value="ECO:0007669"/>
    <property type="project" value="InterPro"/>
</dbReference>
<evidence type="ECO:0000313" key="20">
    <source>
        <dbReference type="EMBL" id="WEK32759.1"/>
    </source>
</evidence>
<keyword evidence="7" id="KW-0963">Cytoplasm</keyword>
<evidence type="ECO:0000256" key="5">
    <source>
        <dbReference type="ARBA" id="ARBA00017322"/>
    </source>
</evidence>
<evidence type="ECO:0000256" key="7">
    <source>
        <dbReference type="ARBA" id="ARBA00022490"/>
    </source>
</evidence>
<dbReference type="PANTHER" id="PTHR24421:SF10">
    <property type="entry name" value="NITRATE_NITRITE SENSOR PROTEIN NARQ"/>
    <property type="match status" value="1"/>
</dbReference>
<evidence type="ECO:0000256" key="8">
    <source>
        <dbReference type="ARBA" id="ARBA00022553"/>
    </source>
</evidence>
<dbReference type="GO" id="GO:0005524">
    <property type="term" value="F:ATP binding"/>
    <property type="evidence" value="ECO:0007669"/>
    <property type="project" value="UniProtKB-KW"/>
</dbReference>
<dbReference type="Gene3D" id="1.20.5.1930">
    <property type="match status" value="1"/>
</dbReference>
<dbReference type="Gene3D" id="3.30.565.10">
    <property type="entry name" value="Histidine kinase-like ATPase, C-terminal domain"/>
    <property type="match status" value="1"/>
</dbReference>
<evidence type="ECO:0000256" key="14">
    <source>
        <dbReference type="ARBA" id="ARBA00023004"/>
    </source>
</evidence>
<evidence type="ECO:0000256" key="6">
    <source>
        <dbReference type="ARBA" id="ARBA00022485"/>
    </source>
</evidence>
<dbReference type="InterPro" id="IPR036890">
    <property type="entry name" value="HATPase_C_sf"/>
</dbReference>
<evidence type="ECO:0000256" key="13">
    <source>
        <dbReference type="ARBA" id="ARBA00022840"/>
    </source>
</evidence>
<proteinExistence type="predicted"/>
<dbReference type="PROSITE" id="PS50109">
    <property type="entry name" value="HIS_KIN"/>
    <property type="match status" value="1"/>
</dbReference>
<dbReference type="Pfam" id="PF07730">
    <property type="entry name" value="HisKA_3"/>
    <property type="match status" value="1"/>
</dbReference>
<dbReference type="GO" id="GO:0046872">
    <property type="term" value="F:metal ion binding"/>
    <property type="evidence" value="ECO:0007669"/>
    <property type="project" value="UniProtKB-KW"/>
</dbReference>
<name>A0AAJ5WMU7_9PSED</name>
<comment type="subcellular location">
    <subcellularLocation>
        <location evidence="3">Cytoplasm</location>
    </subcellularLocation>
</comment>
<dbReference type="EC" id="2.7.13.3" evidence="4"/>
<gene>
    <name evidence="20" type="ORF">P0Y58_11365</name>
</gene>
<comment type="cofactor">
    <cofactor evidence="2">
        <name>[4Fe-4S] cluster</name>
        <dbReference type="ChEBI" id="CHEBI:49883"/>
    </cofactor>
</comment>
<dbReference type="InterPro" id="IPR050482">
    <property type="entry name" value="Sensor_HK_TwoCompSys"/>
</dbReference>
<comment type="function">
    <text evidence="17">Member of the two-component regulatory system NreB/NreC involved in the control of dissimilatory nitrate/nitrite reduction in response to oxygen. NreB functions as a direct oxygen sensor histidine kinase which is autophosphorylated, in the absence of oxygen, probably at the conserved histidine residue, and transfers its phosphate group probably to a conserved aspartate residue of NreC. NreB/NreC activates the expression of the nitrate (narGHJI) and nitrite (nir) reductase operons, as well as the putative nitrate transporter gene narT.</text>
</comment>
<keyword evidence="9" id="KW-0808">Transferase</keyword>
<dbReference type="GO" id="GO:0000155">
    <property type="term" value="F:phosphorelay sensor kinase activity"/>
    <property type="evidence" value="ECO:0007669"/>
    <property type="project" value="InterPro"/>
</dbReference>
<dbReference type="GO" id="GO:0016020">
    <property type="term" value="C:membrane"/>
    <property type="evidence" value="ECO:0007669"/>
    <property type="project" value="InterPro"/>
</dbReference>
<dbReference type="SUPFAM" id="SSF55874">
    <property type="entry name" value="ATPase domain of HSP90 chaperone/DNA topoisomerase II/histidine kinase"/>
    <property type="match status" value="1"/>
</dbReference>
<dbReference type="AlphaFoldDB" id="A0AAJ5WMU7"/>
<dbReference type="InterPro" id="IPR003594">
    <property type="entry name" value="HATPase_dom"/>
</dbReference>
<keyword evidence="11" id="KW-0547">Nucleotide-binding</keyword>
<keyword evidence="6" id="KW-0004">4Fe-4S</keyword>
<feature type="domain" description="Histidine kinase" evidence="19">
    <location>
        <begin position="165"/>
        <end position="360"/>
    </location>
</feature>
<evidence type="ECO:0000256" key="3">
    <source>
        <dbReference type="ARBA" id="ARBA00004496"/>
    </source>
</evidence>
<dbReference type="Proteomes" id="UP001216329">
    <property type="component" value="Chromosome"/>
</dbReference>
<dbReference type="GO" id="GO:0005737">
    <property type="term" value="C:cytoplasm"/>
    <property type="evidence" value="ECO:0007669"/>
    <property type="project" value="UniProtKB-SubCell"/>
</dbReference>
<sequence>MSKAVTTNVFLKYCKALLPSSRERRAAPTAFQDWAASPKLAALGFELLSHTDWRIPLGAMVLDLPLFFSIEHAHLTLHARDISDVPIVVTSSTEGESGLSTGSLRRHQLELHGASGLSLELEVHTPPMAPDEPLVLIVDRLVAILDRAYAERLRVIAETRRNHESVTRELHDSVAQQLGYLSLTAATLEKRHIAGNPLNQSQRIREIRSGLEQVQRQVREIIAGVRLSLDAPSLSQALEASMREYGRRSSILFELDNRVADSILSQEVAMQILQIAREAMANIVRHSHAQFASVSLLRLDDRVEVTIKDNGKGIGEQPGEDDHYGLMIMQERARTIGATLDIASTPGKGTTLTVNLPMGIQK</sequence>
<dbReference type="EMBL" id="CP119325">
    <property type="protein sequence ID" value="WEK32759.1"/>
    <property type="molecule type" value="Genomic_DNA"/>
</dbReference>
<accession>A0AAJ5WMU7</accession>
<dbReference type="InterPro" id="IPR011712">
    <property type="entry name" value="Sig_transdc_His_kin_sub3_dim/P"/>
</dbReference>
<comment type="catalytic activity">
    <reaction evidence="1">
        <text>ATP + protein L-histidine = ADP + protein N-phospho-L-histidine.</text>
        <dbReference type="EC" id="2.7.13.3"/>
    </reaction>
</comment>
<evidence type="ECO:0000259" key="19">
    <source>
        <dbReference type="PROSITE" id="PS50109"/>
    </source>
</evidence>
<evidence type="ECO:0000256" key="11">
    <source>
        <dbReference type="ARBA" id="ARBA00022741"/>
    </source>
</evidence>
<keyword evidence="15" id="KW-0902">Two-component regulatory system</keyword>
<dbReference type="PANTHER" id="PTHR24421">
    <property type="entry name" value="NITRATE/NITRITE SENSOR PROTEIN NARX-RELATED"/>
    <property type="match status" value="1"/>
</dbReference>
<evidence type="ECO:0000256" key="2">
    <source>
        <dbReference type="ARBA" id="ARBA00001966"/>
    </source>
</evidence>
<dbReference type="InterPro" id="IPR005467">
    <property type="entry name" value="His_kinase_dom"/>
</dbReference>
<keyword evidence="10" id="KW-0479">Metal-binding</keyword>
<dbReference type="Pfam" id="PF02518">
    <property type="entry name" value="HATPase_c"/>
    <property type="match status" value="1"/>
</dbReference>
<evidence type="ECO:0000256" key="1">
    <source>
        <dbReference type="ARBA" id="ARBA00000085"/>
    </source>
</evidence>